<dbReference type="Pfam" id="PF06580">
    <property type="entry name" value="His_kinase"/>
    <property type="match status" value="1"/>
</dbReference>
<keyword evidence="1" id="KW-0812">Transmembrane</keyword>
<dbReference type="InterPro" id="IPR036890">
    <property type="entry name" value="HATPase_C_sf"/>
</dbReference>
<protein>
    <submittedName>
        <fullName evidence="3">Sensor histidine kinase</fullName>
        <ecNumber evidence="3">2.7.13.3</ecNumber>
    </submittedName>
</protein>
<dbReference type="GO" id="GO:0004673">
    <property type="term" value="F:protein histidine kinase activity"/>
    <property type="evidence" value="ECO:0007669"/>
    <property type="project" value="UniProtKB-EC"/>
</dbReference>
<name>A0ABW0RUC1_9BURK</name>
<feature type="transmembrane region" description="Helical" evidence="1">
    <location>
        <begin position="60"/>
        <end position="83"/>
    </location>
</feature>
<feature type="domain" description="Histidine kinase/HSP90-like ATPase" evidence="2">
    <location>
        <begin position="277"/>
        <end position="375"/>
    </location>
</feature>
<proteinExistence type="predicted"/>
<dbReference type="SUPFAM" id="SSF55874">
    <property type="entry name" value="ATPase domain of HSP90 chaperone/DNA topoisomerase II/histidine kinase"/>
    <property type="match status" value="1"/>
</dbReference>
<comment type="caution">
    <text evidence="3">The sequence shown here is derived from an EMBL/GenBank/DDBJ whole genome shotgun (WGS) entry which is preliminary data.</text>
</comment>
<keyword evidence="3" id="KW-0418">Kinase</keyword>
<dbReference type="EMBL" id="JBHSMZ010000002">
    <property type="protein sequence ID" value="MFC5547742.1"/>
    <property type="molecule type" value="Genomic_DNA"/>
</dbReference>
<keyword evidence="3" id="KW-0808">Transferase</keyword>
<dbReference type="InterPro" id="IPR050640">
    <property type="entry name" value="Bact_2-comp_sensor_kinase"/>
</dbReference>
<keyword evidence="4" id="KW-1185">Reference proteome</keyword>
<evidence type="ECO:0000313" key="3">
    <source>
        <dbReference type="EMBL" id="MFC5547742.1"/>
    </source>
</evidence>
<evidence type="ECO:0000259" key="2">
    <source>
        <dbReference type="SMART" id="SM00387"/>
    </source>
</evidence>
<evidence type="ECO:0000313" key="4">
    <source>
        <dbReference type="Proteomes" id="UP001596086"/>
    </source>
</evidence>
<feature type="transmembrane region" description="Helical" evidence="1">
    <location>
        <begin position="95"/>
        <end position="115"/>
    </location>
</feature>
<sequence length="376" mass="40675">MTTPARAQHPLDMFALFRRWPASVWRNLVYTALWSSLIGLALTAFFVLMGARTTMSGPRLLGMTLLTSNTIGFLIHFALAALRKAFPAAWARRSWAMRACQVLLIEACAVLGFTVPDALLRGADPVSALLRDGALAPMLPMGLVITALTMTILAVNERRFVRETEAALQQQKIAEAGRLLAEARLRTLQAQIEPHFLYNTLANVVSLIGSEPDRAKHMLERLIDFLRASLSASRAEQASLGAELDLAGAYLDLLAVRMGARLRWRIEAGADCRDVKIAPMLIQPLVENAVMHGIEPKVDGGEIVVRAACGEGLLRIEVSDDGMGLGLAPPRPGGGVGLANLRERLRSLHGPGAQLQLLENQPAGVTSRLLLPLDPA</sequence>
<organism evidence="3 4">
    <name type="scientific">Massilia aerilata</name>
    <dbReference type="NCBI Taxonomy" id="453817"/>
    <lineage>
        <taxon>Bacteria</taxon>
        <taxon>Pseudomonadati</taxon>
        <taxon>Pseudomonadota</taxon>
        <taxon>Betaproteobacteria</taxon>
        <taxon>Burkholderiales</taxon>
        <taxon>Oxalobacteraceae</taxon>
        <taxon>Telluria group</taxon>
        <taxon>Massilia</taxon>
    </lineage>
</organism>
<dbReference type="Proteomes" id="UP001596086">
    <property type="component" value="Unassembled WGS sequence"/>
</dbReference>
<dbReference type="EC" id="2.7.13.3" evidence="3"/>
<feature type="transmembrane region" description="Helical" evidence="1">
    <location>
        <begin position="135"/>
        <end position="155"/>
    </location>
</feature>
<dbReference type="PANTHER" id="PTHR34220:SF9">
    <property type="entry name" value="SIGNAL TRANSDUCTION HISTIDINE KINASE INTERNAL REGION DOMAIN-CONTAINING PROTEIN"/>
    <property type="match status" value="1"/>
</dbReference>
<reference evidence="4" key="1">
    <citation type="journal article" date="2019" name="Int. J. Syst. Evol. Microbiol.">
        <title>The Global Catalogue of Microorganisms (GCM) 10K type strain sequencing project: providing services to taxonomists for standard genome sequencing and annotation.</title>
        <authorList>
            <consortium name="The Broad Institute Genomics Platform"/>
            <consortium name="The Broad Institute Genome Sequencing Center for Infectious Disease"/>
            <person name="Wu L."/>
            <person name="Ma J."/>
        </authorList>
    </citation>
    <scope>NUCLEOTIDE SEQUENCE [LARGE SCALE GENOMIC DNA]</scope>
    <source>
        <strain evidence="4">CGMCC 4.5798</strain>
    </source>
</reference>
<accession>A0ABW0RUC1</accession>
<dbReference type="InterPro" id="IPR003594">
    <property type="entry name" value="HATPase_dom"/>
</dbReference>
<dbReference type="RefSeq" id="WP_379767631.1">
    <property type="nucleotide sequence ID" value="NZ_JBHSMZ010000002.1"/>
</dbReference>
<dbReference type="SMART" id="SM00387">
    <property type="entry name" value="HATPase_c"/>
    <property type="match status" value="1"/>
</dbReference>
<dbReference type="InterPro" id="IPR010559">
    <property type="entry name" value="Sig_transdc_His_kin_internal"/>
</dbReference>
<dbReference type="Gene3D" id="3.30.565.10">
    <property type="entry name" value="Histidine kinase-like ATPase, C-terminal domain"/>
    <property type="match status" value="1"/>
</dbReference>
<keyword evidence="1" id="KW-1133">Transmembrane helix</keyword>
<keyword evidence="1" id="KW-0472">Membrane</keyword>
<gene>
    <name evidence="3" type="ORF">ACFPO9_04345</name>
</gene>
<feature type="transmembrane region" description="Helical" evidence="1">
    <location>
        <begin position="28"/>
        <end position="48"/>
    </location>
</feature>
<evidence type="ECO:0000256" key="1">
    <source>
        <dbReference type="SAM" id="Phobius"/>
    </source>
</evidence>
<dbReference type="PANTHER" id="PTHR34220">
    <property type="entry name" value="SENSOR HISTIDINE KINASE YPDA"/>
    <property type="match status" value="1"/>
</dbReference>